<dbReference type="SUPFAM" id="SSF56436">
    <property type="entry name" value="C-type lectin-like"/>
    <property type="match status" value="1"/>
</dbReference>
<dbReference type="PROSITE" id="PS50041">
    <property type="entry name" value="C_TYPE_LECTIN_2"/>
    <property type="match status" value="1"/>
</dbReference>
<accession>A0ABQ7TLA3</accession>
<keyword evidence="5" id="KW-0812">Transmembrane</keyword>
<dbReference type="PANTHER" id="PTHR45710:SF34">
    <property type="match status" value="1"/>
</dbReference>
<dbReference type="CDD" id="cd03593">
    <property type="entry name" value="CLECT_NK_receptors_like"/>
    <property type="match status" value="1"/>
</dbReference>
<evidence type="ECO:0000313" key="7">
    <source>
        <dbReference type="EMBL" id="KAH0630433.1"/>
    </source>
</evidence>
<evidence type="ECO:0000256" key="3">
    <source>
        <dbReference type="ARBA" id="ARBA00022525"/>
    </source>
</evidence>
<dbReference type="InterPro" id="IPR016187">
    <property type="entry name" value="CTDL_fold"/>
</dbReference>
<name>A0ABQ7TLA3_PHRPL</name>
<proteinExistence type="predicted"/>
<evidence type="ECO:0000256" key="5">
    <source>
        <dbReference type="SAM" id="Phobius"/>
    </source>
</evidence>
<dbReference type="Gene3D" id="3.10.100.10">
    <property type="entry name" value="Mannose-Binding Protein A, subunit A"/>
    <property type="match status" value="1"/>
</dbReference>
<keyword evidence="5" id="KW-1133">Transmembrane helix</keyword>
<reference evidence="7 8" key="1">
    <citation type="journal article" date="2022" name="Gigascience">
        <title>A chromosome-level genome assembly and annotation of the desert horned lizard, Phrynosoma platyrhinos, provides insight into chromosomal rearrangements among reptiles.</title>
        <authorList>
            <person name="Koochekian N."/>
            <person name="Ascanio A."/>
            <person name="Farleigh K."/>
            <person name="Card D.C."/>
            <person name="Schield D.R."/>
            <person name="Castoe T.A."/>
            <person name="Jezkova T."/>
        </authorList>
    </citation>
    <scope>NUCLEOTIDE SEQUENCE [LARGE SCALE GENOMIC DNA]</scope>
    <source>
        <strain evidence="7">NK-2021</strain>
    </source>
</reference>
<feature type="transmembrane region" description="Helical" evidence="5">
    <location>
        <begin position="20"/>
        <end position="42"/>
    </location>
</feature>
<dbReference type="InterPro" id="IPR050828">
    <property type="entry name" value="C-type_lectin/matrix_domain"/>
</dbReference>
<dbReference type="EMBL" id="JAIPUX010000439">
    <property type="protein sequence ID" value="KAH0630433.1"/>
    <property type="molecule type" value="Genomic_DNA"/>
</dbReference>
<dbReference type="Proteomes" id="UP000826234">
    <property type="component" value="Unassembled WGS sequence"/>
</dbReference>
<dbReference type="InterPro" id="IPR016186">
    <property type="entry name" value="C-type_lectin-like/link_sf"/>
</dbReference>
<keyword evidence="5" id="KW-0472">Membrane</keyword>
<evidence type="ECO:0000313" key="8">
    <source>
        <dbReference type="Proteomes" id="UP000826234"/>
    </source>
</evidence>
<feature type="domain" description="C-type lectin" evidence="6">
    <location>
        <begin position="69"/>
        <end position="172"/>
    </location>
</feature>
<keyword evidence="3" id="KW-0964">Secreted</keyword>
<dbReference type="Pfam" id="PF00059">
    <property type="entry name" value="Lectin_C"/>
    <property type="match status" value="1"/>
</dbReference>
<organism evidence="7 8">
    <name type="scientific">Phrynosoma platyrhinos</name>
    <name type="common">Desert horned lizard</name>
    <dbReference type="NCBI Taxonomy" id="52577"/>
    <lineage>
        <taxon>Eukaryota</taxon>
        <taxon>Metazoa</taxon>
        <taxon>Chordata</taxon>
        <taxon>Craniata</taxon>
        <taxon>Vertebrata</taxon>
        <taxon>Euteleostomi</taxon>
        <taxon>Lepidosauria</taxon>
        <taxon>Squamata</taxon>
        <taxon>Bifurcata</taxon>
        <taxon>Unidentata</taxon>
        <taxon>Episquamata</taxon>
        <taxon>Toxicofera</taxon>
        <taxon>Iguania</taxon>
        <taxon>Phrynosomatidae</taxon>
        <taxon>Phrynosomatinae</taxon>
        <taxon>Phrynosoma</taxon>
    </lineage>
</organism>
<dbReference type="InterPro" id="IPR001304">
    <property type="entry name" value="C-type_lectin-like"/>
</dbReference>
<evidence type="ECO:0000256" key="2">
    <source>
        <dbReference type="ARBA" id="ARBA00004613"/>
    </source>
</evidence>
<dbReference type="InterPro" id="IPR033992">
    <property type="entry name" value="NKR-like_CTLD"/>
</dbReference>
<comment type="subcellular location">
    <subcellularLocation>
        <location evidence="1">Cell membrane</location>
        <topology evidence="1">Single-pass type II membrane protein</topology>
    </subcellularLocation>
    <subcellularLocation>
        <location evidence="2">Secreted</location>
    </subcellularLocation>
</comment>
<sequence length="185" mass="20143">MSAIFPSVGTQSNSWSQNSITWIVLVLFIIQIAGLVTTIFVFTKAKADLPGTSAVTSTTPCCPPGWIMNQGNCYQVLELEGAWETGQQHCSSLGASLAVIGKLEKLNDAMNDKGPYNHWVGLLRESGERWKWPDGTQFNNLFEIAGDGRCAYLIHGAVSSADCSVKKKWLCSQSVKISQDHCQGT</sequence>
<evidence type="ECO:0000256" key="4">
    <source>
        <dbReference type="ARBA" id="ARBA00022734"/>
    </source>
</evidence>
<dbReference type="SMART" id="SM00034">
    <property type="entry name" value="CLECT"/>
    <property type="match status" value="1"/>
</dbReference>
<gene>
    <name evidence="7" type="ORF">JD844_013457</name>
</gene>
<comment type="caution">
    <text evidence="7">The sequence shown here is derived from an EMBL/GenBank/DDBJ whole genome shotgun (WGS) entry which is preliminary data.</text>
</comment>
<evidence type="ECO:0000256" key="1">
    <source>
        <dbReference type="ARBA" id="ARBA00004401"/>
    </source>
</evidence>
<keyword evidence="4" id="KW-0430">Lectin</keyword>
<dbReference type="PANTHER" id="PTHR45710">
    <property type="entry name" value="C-TYPE LECTIN DOMAIN-CONTAINING PROTEIN 180"/>
    <property type="match status" value="1"/>
</dbReference>
<keyword evidence="8" id="KW-1185">Reference proteome</keyword>
<evidence type="ECO:0000259" key="6">
    <source>
        <dbReference type="PROSITE" id="PS50041"/>
    </source>
</evidence>
<protein>
    <recommendedName>
        <fullName evidence="6">C-type lectin domain-containing protein</fullName>
    </recommendedName>
</protein>